<dbReference type="InterPro" id="IPR016084">
    <property type="entry name" value="Haem_Oase-like_multi-hlx"/>
</dbReference>
<dbReference type="AlphaFoldDB" id="A0A8J6Y2V7"/>
<dbReference type="EMBL" id="JACXWD010000101">
    <property type="protein sequence ID" value="MBD3869503.1"/>
    <property type="molecule type" value="Genomic_DNA"/>
</dbReference>
<accession>A0A8J6Y2V7</accession>
<organism evidence="1 2">
    <name type="scientific">Candidatus Polarisedimenticola svalbardensis</name>
    <dbReference type="NCBI Taxonomy" id="2886004"/>
    <lineage>
        <taxon>Bacteria</taxon>
        <taxon>Pseudomonadati</taxon>
        <taxon>Acidobacteriota</taxon>
        <taxon>Candidatus Polarisedimenticolia</taxon>
        <taxon>Candidatus Polarisedimenticolales</taxon>
        <taxon>Candidatus Polarisedimenticolaceae</taxon>
        <taxon>Candidatus Polarisedimenticola</taxon>
    </lineage>
</organism>
<sequence length="291" mass="32848">MHRNAARKMQHELPTHLRLFTEQAGKILNEVDSAQRDALQELLDKIEGSVMNHPIIACNRYLNRFAEGVTVPQARHEIQQFSVFAIHFDIAVAKLVANAPTEEAYDERLKILLNEKGIPFKDGFDGELTGQWSPKTVHFTWLQNMGRGLGLKFEDLGKIWIGLPGTVQFVDAVMETFNDRDQSLASGASFAIENWAANALWAPWIAGMEKLNKSLDKKVNLGYLTYHFAEETHHSQSTLNELLGSFQEPWFNQEKFLQGAMTVLNNGPQAYYASQLASIPDKDESWPESAC</sequence>
<name>A0A8J6Y2V7_9BACT</name>
<gene>
    <name evidence="1" type="ORF">IFK94_15380</name>
</gene>
<comment type="caution">
    <text evidence="1">The sequence shown here is derived from an EMBL/GenBank/DDBJ whole genome shotgun (WGS) entry which is preliminary data.</text>
</comment>
<dbReference type="Gene3D" id="1.20.910.10">
    <property type="entry name" value="Heme oxygenase-like"/>
    <property type="match status" value="1"/>
</dbReference>
<protein>
    <submittedName>
        <fullName evidence="1">Uncharacterized protein</fullName>
    </submittedName>
</protein>
<evidence type="ECO:0000313" key="1">
    <source>
        <dbReference type="EMBL" id="MBD3869503.1"/>
    </source>
</evidence>
<reference evidence="1 2" key="1">
    <citation type="submission" date="2020-08" db="EMBL/GenBank/DDBJ databases">
        <title>Acidobacteriota in marine sediments use diverse sulfur dissimilation pathways.</title>
        <authorList>
            <person name="Wasmund K."/>
        </authorList>
    </citation>
    <scope>NUCLEOTIDE SEQUENCE [LARGE SCALE GENOMIC DNA]</scope>
    <source>
        <strain evidence="1">MAG AM4</strain>
    </source>
</reference>
<dbReference type="SUPFAM" id="SSF48613">
    <property type="entry name" value="Heme oxygenase-like"/>
    <property type="match status" value="1"/>
</dbReference>
<dbReference type="Proteomes" id="UP000648239">
    <property type="component" value="Unassembled WGS sequence"/>
</dbReference>
<evidence type="ECO:0000313" key="2">
    <source>
        <dbReference type="Proteomes" id="UP000648239"/>
    </source>
</evidence>
<proteinExistence type="predicted"/>